<feature type="compositionally biased region" description="Polar residues" evidence="1">
    <location>
        <begin position="123"/>
        <end position="138"/>
    </location>
</feature>
<evidence type="ECO:0000256" key="1">
    <source>
        <dbReference type="SAM" id="MobiDB-lite"/>
    </source>
</evidence>
<comment type="caution">
    <text evidence="2">The sequence shown here is derived from an EMBL/GenBank/DDBJ whole genome shotgun (WGS) entry which is preliminary data.</text>
</comment>
<evidence type="ECO:0000313" key="3">
    <source>
        <dbReference type="Proteomes" id="UP001172673"/>
    </source>
</evidence>
<sequence length="277" mass="31480">MSRDDDCDMDMPSKPVIRVVVPATQEIDIPIEEEAFLSTDIYREMIRKELPKCRLRLKSLRLPCSPESKGSCEDYDEVVTDEMKDTVVFRMVTDAGPPAANSAPVMAVTTDKSFIQIDVGDPVSNSSPASEHPTTSTEHAPIEIRKSPRPRKKNHIPTFEPNTAGNKVQKRQAKAERKKQLRTDRGVKAHPPKQDKPDRRTAKYFEYPEFDEFAKKRGLANAVNKFARKRDARMKKRLRKAAKKRWAGEAKGLTEDKKLDMIADQLANAFDSSKKKR</sequence>
<evidence type="ECO:0000313" key="2">
    <source>
        <dbReference type="EMBL" id="KAJ9614560.1"/>
    </source>
</evidence>
<gene>
    <name evidence="2" type="ORF">H2200_002697</name>
</gene>
<name>A0AA38XJC7_9EURO</name>
<proteinExistence type="predicted"/>
<organism evidence="2 3">
    <name type="scientific">Cladophialophora chaetospira</name>
    <dbReference type="NCBI Taxonomy" id="386627"/>
    <lineage>
        <taxon>Eukaryota</taxon>
        <taxon>Fungi</taxon>
        <taxon>Dikarya</taxon>
        <taxon>Ascomycota</taxon>
        <taxon>Pezizomycotina</taxon>
        <taxon>Eurotiomycetes</taxon>
        <taxon>Chaetothyriomycetidae</taxon>
        <taxon>Chaetothyriales</taxon>
        <taxon>Herpotrichiellaceae</taxon>
        <taxon>Cladophialophora</taxon>
    </lineage>
</organism>
<protein>
    <submittedName>
        <fullName evidence="2">Uncharacterized protein</fullName>
    </submittedName>
</protein>
<feature type="compositionally biased region" description="Basic residues" evidence="1">
    <location>
        <begin position="168"/>
        <end position="180"/>
    </location>
</feature>
<dbReference type="AlphaFoldDB" id="A0AA38XJC7"/>
<reference evidence="2" key="1">
    <citation type="submission" date="2022-10" db="EMBL/GenBank/DDBJ databases">
        <title>Culturing micro-colonial fungi from biological soil crusts in the Mojave desert and describing Neophaeococcomyces mojavensis, and introducing the new genera and species Taxawa tesnikishii.</title>
        <authorList>
            <person name="Kurbessoian T."/>
            <person name="Stajich J.E."/>
        </authorList>
    </citation>
    <scope>NUCLEOTIDE SEQUENCE</scope>
    <source>
        <strain evidence="2">TK_41</strain>
    </source>
</reference>
<dbReference type="Proteomes" id="UP001172673">
    <property type="component" value="Unassembled WGS sequence"/>
</dbReference>
<feature type="region of interest" description="Disordered" evidence="1">
    <location>
        <begin position="118"/>
        <end position="201"/>
    </location>
</feature>
<feature type="compositionally biased region" description="Basic and acidic residues" evidence="1">
    <location>
        <begin position="181"/>
        <end position="201"/>
    </location>
</feature>
<dbReference type="EMBL" id="JAPDRK010000003">
    <property type="protein sequence ID" value="KAJ9614560.1"/>
    <property type="molecule type" value="Genomic_DNA"/>
</dbReference>
<accession>A0AA38XJC7</accession>
<keyword evidence="3" id="KW-1185">Reference proteome</keyword>